<keyword evidence="2" id="KW-0804">Transcription</keyword>
<protein>
    <submittedName>
        <fullName evidence="4">(wild Malaysian banana) hypothetical protein</fullName>
    </submittedName>
</protein>
<dbReference type="InterPro" id="IPR044660">
    <property type="entry name" value="IBH1-like"/>
</dbReference>
<dbReference type="GO" id="GO:0006355">
    <property type="term" value="P:regulation of DNA-templated transcription"/>
    <property type="evidence" value="ECO:0007669"/>
    <property type="project" value="InterPro"/>
</dbReference>
<dbReference type="EnsemblPlants" id="Ma02_t00910.1">
    <property type="protein sequence ID" value="Ma02_p00910.1"/>
    <property type="gene ID" value="Ma02_g00910"/>
</dbReference>
<proteinExistence type="predicted"/>
<dbReference type="OMA" id="AMRMEMR"/>
<reference evidence="4" key="1">
    <citation type="submission" date="2021-03" db="EMBL/GenBank/DDBJ databases">
        <authorList>
            <consortium name="Genoscope - CEA"/>
            <person name="William W."/>
        </authorList>
    </citation>
    <scope>NUCLEOTIDE SEQUENCE</scope>
    <source>
        <strain evidence="4">Doubled-haploid Pahang</strain>
    </source>
</reference>
<evidence type="ECO:0000256" key="2">
    <source>
        <dbReference type="ARBA" id="ARBA00023163"/>
    </source>
</evidence>
<dbReference type="EMBL" id="HG996467">
    <property type="protein sequence ID" value="CAG1860629.1"/>
    <property type="molecule type" value="Genomic_DNA"/>
</dbReference>
<evidence type="ECO:0000313" key="6">
    <source>
        <dbReference type="Proteomes" id="UP000012960"/>
    </source>
</evidence>
<dbReference type="Gramene" id="Ma02_t00910.1">
    <property type="protein sequence ID" value="Ma02_p00910.1"/>
    <property type="gene ID" value="Ma02_g00910"/>
</dbReference>
<evidence type="ECO:0000313" key="5">
    <source>
        <dbReference type="EnsemblPlants" id="Ma02_p00910.1"/>
    </source>
</evidence>
<dbReference type="PANTHER" id="PTHR33124">
    <property type="entry name" value="TRANSCRIPTION FACTOR IBH1-LIKE 1"/>
    <property type="match status" value="1"/>
</dbReference>
<keyword evidence="6" id="KW-1185">Reference proteome</keyword>
<gene>
    <name evidence="4" type="ORF">GSMUA_55230.1</name>
</gene>
<keyword evidence="1" id="KW-0805">Transcription regulation</keyword>
<dbReference type="Proteomes" id="UP000012960">
    <property type="component" value="Unplaced"/>
</dbReference>
<feature type="region of interest" description="Disordered" evidence="3">
    <location>
        <begin position="1"/>
        <end position="31"/>
    </location>
</feature>
<dbReference type="PANTHER" id="PTHR33124:SF9">
    <property type="entry name" value="TRANSCRIPTION FACTOR"/>
    <property type="match status" value="1"/>
</dbReference>
<evidence type="ECO:0000313" key="4">
    <source>
        <dbReference type="EMBL" id="CAG1860629.1"/>
    </source>
</evidence>
<reference evidence="5" key="2">
    <citation type="submission" date="2021-05" db="UniProtKB">
        <authorList>
            <consortium name="EnsemblPlants"/>
        </authorList>
    </citation>
    <scope>IDENTIFICATION</scope>
    <source>
        <strain evidence="5">subsp. malaccensis</strain>
    </source>
</reference>
<sequence>MLPLMDRRRLPVARRQSEASAGRNGALRNAGRRVIRGGRERHAVSVSVRRKVRELQRLVPGGRQLPAAQLFLHTADYIFHLSLKVQVLRALSKFYMP</sequence>
<dbReference type="AlphaFoldDB" id="A0A804HXY3"/>
<dbReference type="InParanoid" id="A0A804HXY3"/>
<evidence type="ECO:0000256" key="3">
    <source>
        <dbReference type="SAM" id="MobiDB-lite"/>
    </source>
</evidence>
<feature type="compositionally biased region" description="Low complexity" evidence="3">
    <location>
        <begin position="19"/>
        <end position="29"/>
    </location>
</feature>
<organism evidence="5 6">
    <name type="scientific">Musa acuminata subsp. malaccensis</name>
    <name type="common">Wild banana</name>
    <name type="synonym">Musa malaccensis</name>
    <dbReference type="NCBI Taxonomy" id="214687"/>
    <lineage>
        <taxon>Eukaryota</taxon>
        <taxon>Viridiplantae</taxon>
        <taxon>Streptophyta</taxon>
        <taxon>Embryophyta</taxon>
        <taxon>Tracheophyta</taxon>
        <taxon>Spermatophyta</taxon>
        <taxon>Magnoliopsida</taxon>
        <taxon>Liliopsida</taxon>
        <taxon>Zingiberales</taxon>
        <taxon>Musaceae</taxon>
        <taxon>Musa</taxon>
    </lineage>
</organism>
<evidence type="ECO:0000256" key="1">
    <source>
        <dbReference type="ARBA" id="ARBA00023015"/>
    </source>
</evidence>
<accession>A0A804HXY3</accession>
<name>A0A804HXY3_MUSAM</name>